<name>A0A0L0VGY4_9BASI</name>
<dbReference type="PANTHER" id="PTHR47501">
    <property type="entry name" value="TRANSPOSASE-RELATED"/>
    <property type="match status" value="1"/>
</dbReference>
<proteinExistence type="predicted"/>
<dbReference type="EMBL" id="AJIL01000055">
    <property type="protein sequence ID" value="KNE98547.1"/>
    <property type="molecule type" value="Genomic_DNA"/>
</dbReference>
<evidence type="ECO:0000313" key="2">
    <source>
        <dbReference type="EMBL" id="KNE98547.1"/>
    </source>
</evidence>
<evidence type="ECO:0000256" key="1">
    <source>
        <dbReference type="SAM" id="MobiDB-lite"/>
    </source>
</evidence>
<evidence type="ECO:0000313" key="3">
    <source>
        <dbReference type="Proteomes" id="UP000054564"/>
    </source>
</evidence>
<dbReference type="InterPro" id="IPR012337">
    <property type="entry name" value="RNaseH-like_sf"/>
</dbReference>
<gene>
    <name evidence="2" type="ORF">PSTG_08099</name>
</gene>
<dbReference type="SUPFAM" id="SSF53098">
    <property type="entry name" value="Ribonuclease H-like"/>
    <property type="match status" value="1"/>
</dbReference>
<feature type="region of interest" description="Disordered" evidence="1">
    <location>
        <begin position="122"/>
        <end position="170"/>
    </location>
</feature>
<reference evidence="3" key="1">
    <citation type="submission" date="2014-03" db="EMBL/GenBank/DDBJ databases">
        <title>The Genome Sequence of Puccinia striiformis f. sp. tritici PST-78.</title>
        <authorList>
            <consortium name="The Broad Institute Genome Sequencing Platform"/>
            <person name="Cuomo C."/>
            <person name="Hulbert S."/>
            <person name="Chen X."/>
            <person name="Walker B."/>
            <person name="Young S.K."/>
            <person name="Zeng Q."/>
            <person name="Gargeya S."/>
            <person name="Fitzgerald M."/>
            <person name="Haas B."/>
            <person name="Abouelleil A."/>
            <person name="Alvarado L."/>
            <person name="Arachchi H.M."/>
            <person name="Berlin A.M."/>
            <person name="Chapman S.B."/>
            <person name="Goldberg J."/>
            <person name="Griggs A."/>
            <person name="Gujja S."/>
            <person name="Hansen M."/>
            <person name="Howarth C."/>
            <person name="Imamovic A."/>
            <person name="Larimer J."/>
            <person name="McCowan C."/>
            <person name="Montmayeur A."/>
            <person name="Murphy C."/>
            <person name="Neiman D."/>
            <person name="Pearson M."/>
            <person name="Priest M."/>
            <person name="Roberts A."/>
            <person name="Saif S."/>
            <person name="Shea T."/>
            <person name="Sisk P."/>
            <person name="Sykes S."/>
            <person name="Wortman J."/>
            <person name="Nusbaum C."/>
            <person name="Birren B."/>
        </authorList>
    </citation>
    <scope>NUCLEOTIDE SEQUENCE [LARGE SCALE GENOMIC DNA]</scope>
    <source>
        <strain evidence="3">race PST-78</strain>
    </source>
</reference>
<sequence>MCTHHFPPATPQAINSKITLIHDVWTTKGNHHAFLGILTTDLGSNNQTMTAEVDRLVSKIGCANLNLAENHIQCFCHKLGLILTAGLDVINLEMVGLTPDKHATLGFVPGLDTINEEVQPSDSLLGKSNYFNSDDEDPPENSQALINDPNPEGEEENSNPEEEDDINGDRSNELNIVSQITSSAAKGSQYSVWAKKLEYEGRSLIAGYGIQWNIKWQSRDRAYKAHNVIAKLLELERVQHSCEGGEHFYQEVKIRWSDWEIVKQLNDVLSEFYFITKKMEGDHSSASQMLPEYQFIRQFLTDQLTPGLEPKFEAMIQKMLTKTPIYLSEALQCDAILLATILHPSYRLSIFERRFTTRHMYAKNLLLNHFTKRQEKLKGESGSSPTPPQLEIPTPAPKH</sequence>
<dbReference type="AlphaFoldDB" id="A0A0L0VGY4"/>
<dbReference type="Proteomes" id="UP000054564">
    <property type="component" value="Unassembled WGS sequence"/>
</dbReference>
<accession>A0A0L0VGY4</accession>
<evidence type="ECO:0008006" key="4">
    <source>
        <dbReference type="Google" id="ProtNLM"/>
    </source>
</evidence>
<dbReference type="PANTHER" id="PTHR47501:SF5">
    <property type="entry name" value="HAT C-TERMINAL DIMERISATION DOMAIN-CONTAINING PROTEIN"/>
    <property type="match status" value="1"/>
</dbReference>
<protein>
    <recommendedName>
        <fullName evidence="4">HAT C-terminal dimerisation domain-containing protein</fullName>
    </recommendedName>
</protein>
<organism evidence="2 3">
    <name type="scientific">Puccinia striiformis f. sp. tritici PST-78</name>
    <dbReference type="NCBI Taxonomy" id="1165861"/>
    <lineage>
        <taxon>Eukaryota</taxon>
        <taxon>Fungi</taxon>
        <taxon>Dikarya</taxon>
        <taxon>Basidiomycota</taxon>
        <taxon>Pucciniomycotina</taxon>
        <taxon>Pucciniomycetes</taxon>
        <taxon>Pucciniales</taxon>
        <taxon>Pucciniaceae</taxon>
        <taxon>Puccinia</taxon>
    </lineage>
</organism>
<keyword evidence="3" id="KW-1185">Reference proteome</keyword>
<dbReference type="STRING" id="1165861.A0A0L0VGY4"/>
<feature type="region of interest" description="Disordered" evidence="1">
    <location>
        <begin position="375"/>
        <end position="399"/>
    </location>
</feature>
<comment type="caution">
    <text evidence="2">The sequence shown here is derived from an EMBL/GenBank/DDBJ whole genome shotgun (WGS) entry which is preliminary data.</text>
</comment>
<feature type="compositionally biased region" description="Acidic residues" evidence="1">
    <location>
        <begin position="151"/>
        <end position="166"/>
    </location>
</feature>
<feature type="compositionally biased region" description="Pro residues" evidence="1">
    <location>
        <begin position="385"/>
        <end position="399"/>
    </location>
</feature>